<proteinExistence type="predicted"/>
<accession>A0A0E9UDE7</accession>
<name>A0A0E9UDE7_ANGAN</name>
<protein>
    <submittedName>
        <fullName evidence="1">Uncharacterized protein</fullName>
    </submittedName>
</protein>
<dbReference type="AlphaFoldDB" id="A0A0E9UDE7"/>
<reference evidence="1" key="2">
    <citation type="journal article" date="2015" name="Fish Shellfish Immunol.">
        <title>Early steps in the European eel (Anguilla anguilla)-Vibrio vulnificus interaction in the gills: Role of the RtxA13 toxin.</title>
        <authorList>
            <person name="Callol A."/>
            <person name="Pajuelo D."/>
            <person name="Ebbesson L."/>
            <person name="Teles M."/>
            <person name="MacKenzie S."/>
            <person name="Amaro C."/>
        </authorList>
    </citation>
    <scope>NUCLEOTIDE SEQUENCE</scope>
</reference>
<sequence>MIVLSSVLLFKHYDTVKSFISVSMHPPLNKQLEMVPEHSKIVTMHS</sequence>
<evidence type="ECO:0000313" key="1">
    <source>
        <dbReference type="EMBL" id="JAH63235.1"/>
    </source>
</evidence>
<reference evidence="1" key="1">
    <citation type="submission" date="2014-11" db="EMBL/GenBank/DDBJ databases">
        <authorList>
            <person name="Amaro Gonzalez C."/>
        </authorList>
    </citation>
    <scope>NUCLEOTIDE SEQUENCE</scope>
</reference>
<dbReference type="EMBL" id="GBXM01045342">
    <property type="protein sequence ID" value="JAH63235.1"/>
    <property type="molecule type" value="Transcribed_RNA"/>
</dbReference>
<organism evidence="1">
    <name type="scientific">Anguilla anguilla</name>
    <name type="common">European freshwater eel</name>
    <name type="synonym">Muraena anguilla</name>
    <dbReference type="NCBI Taxonomy" id="7936"/>
    <lineage>
        <taxon>Eukaryota</taxon>
        <taxon>Metazoa</taxon>
        <taxon>Chordata</taxon>
        <taxon>Craniata</taxon>
        <taxon>Vertebrata</taxon>
        <taxon>Euteleostomi</taxon>
        <taxon>Actinopterygii</taxon>
        <taxon>Neopterygii</taxon>
        <taxon>Teleostei</taxon>
        <taxon>Anguilliformes</taxon>
        <taxon>Anguillidae</taxon>
        <taxon>Anguilla</taxon>
    </lineage>
</organism>